<evidence type="ECO:0000256" key="1">
    <source>
        <dbReference type="SAM" id="MobiDB-lite"/>
    </source>
</evidence>
<feature type="region of interest" description="Disordered" evidence="1">
    <location>
        <begin position="88"/>
        <end position="113"/>
    </location>
</feature>
<evidence type="ECO:0000259" key="2">
    <source>
        <dbReference type="SMART" id="SM00848"/>
    </source>
</evidence>
<gene>
    <name evidence="3" type="ORF">PIB30_028734</name>
</gene>
<dbReference type="Gene3D" id="1.10.287.2250">
    <property type="match status" value="1"/>
</dbReference>
<dbReference type="SUPFAM" id="SSF54001">
    <property type="entry name" value="Cysteine proteinases"/>
    <property type="match status" value="1"/>
</dbReference>
<sequence length="201" mass="22333">MASSTILKRFLTTRLNQSGVVESLKVMTKFSSNLVAKYEGFHVLASPNLYGNLIANTDRGIAAVGNGVMPGGTMAAISPLSGIHQRTWKSMDNPTSKTTTTTTTSSNPDIGRLDPSIAGYSQEDLKSTDKLFELFESWMAKHNKIYDSDEEKLRRFEVFKDDVKYIEETNKVITGYCLGLNDFSDMTMEELTKALCMRCEA</sequence>
<dbReference type="Pfam" id="PF08246">
    <property type="entry name" value="Inhibitor_I29"/>
    <property type="match status" value="1"/>
</dbReference>
<dbReference type="InterPro" id="IPR013201">
    <property type="entry name" value="Prot_inhib_I29"/>
</dbReference>
<proteinExistence type="predicted"/>
<feature type="domain" description="Cathepsin propeptide inhibitor" evidence="2">
    <location>
        <begin position="135"/>
        <end position="191"/>
    </location>
</feature>
<name>A0ABU6WE43_9FABA</name>
<dbReference type="Proteomes" id="UP001341840">
    <property type="component" value="Unassembled WGS sequence"/>
</dbReference>
<dbReference type="InterPro" id="IPR038765">
    <property type="entry name" value="Papain-like_cys_pep_sf"/>
</dbReference>
<dbReference type="EMBL" id="JASCZI010181357">
    <property type="protein sequence ID" value="MED6182468.1"/>
    <property type="molecule type" value="Genomic_DNA"/>
</dbReference>
<dbReference type="SMART" id="SM00848">
    <property type="entry name" value="Inhibitor_I29"/>
    <property type="match status" value="1"/>
</dbReference>
<reference evidence="3 4" key="1">
    <citation type="journal article" date="2023" name="Plants (Basel)">
        <title>Bridging the Gap: Combining Genomics and Transcriptomics Approaches to Understand Stylosanthes scabra, an Orphan Legume from the Brazilian Caatinga.</title>
        <authorList>
            <person name="Ferreira-Neto J.R.C."/>
            <person name="da Silva M.D."/>
            <person name="Binneck E."/>
            <person name="de Melo N.F."/>
            <person name="da Silva R.H."/>
            <person name="de Melo A.L.T.M."/>
            <person name="Pandolfi V."/>
            <person name="Bustamante F.O."/>
            <person name="Brasileiro-Vidal A.C."/>
            <person name="Benko-Iseppon A.M."/>
        </authorList>
    </citation>
    <scope>NUCLEOTIDE SEQUENCE [LARGE SCALE GENOMIC DNA]</scope>
    <source>
        <tissue evidence="3">Leaves</tissue>
    </source>
</reference>
<accession>A0ABU6WE43</accession>
<protein>
    <recommendedName>
        <fullName evidence="2">Cathepsin propeptide inhibitor domain-containing protein</fullName>
    </recommendedName>
</protein>
<keyword evidence="4" id="KW-1185">Reference proteome</keyword>
<organism evidence="3 4">
    <name type="scientific">Stylosanthes scabra</name>
    <dbReference type="NCBI Taxonomy" id="79078"/>
    <lineage>
        <taxon>Eukaryota</taxon>
        <taxon>Viridiplantae</taxon>
        <taxon>Streptophyta</taxon>
        <taxon>Embryophyta</taxon>
        <taxon>Tracheophyta</taxon>
        <taxon>Spermatophyta</taxon>
        <taxon>Magnoliopsida</taxon>
        <taxon>eudicotyledons</taxon>
        <taxon>Gunneridae</taxon>
        <taxon>Pentapetalae</taxon>
        <taxon>rosids</taxon>
        <taxon>fabids</taxon>
        <taxon>Fabales</taxon>
        <taxon>Fabaceae</taxon>
        <taxon>Papilionoideae</taxon>
        <taxon>50 kb inversion clade</taxon>
        <taxon>dalbergioids sensu lato</taxon>
        <taxon>Dalbergieae</taxon>
        <taxon>Pterocarpus clade</taxon>
        <taxon>Stylosanthes</taxon>
    </lineage>
</organism>
<evidence type="ECO:0000313" key="3">
    <source>
        <dbReference type="EMBL" id="MED6182468.1"/>
    </source>
</evidence>
<comment type="caution">
    <text evidence="3">The sequence shown here is derived from an EMBL/GenBank/DDBJ whole genome shotgun (WGS) entry which is preliminary data.</text>
</comment>
<feature type="compositionally biased region" description="Low complexity" evidence="1">
    <location>
        <begin position="95"/>
        <end position="106"/>
    </location>
</feature>
<evidence type="ECO:0000313" key="4">
    <source>
        <dbReference type="Proteomes" id="UP001341840"/>
    </source>
</evidence>